<dbReference type="GO" id="GO:0016485">
    <property type="term" value="P:protein processing"/>
    <property type="evidence" value="ECO:0007669"/>
    <property type="project" value="TreeGrafter"/>
</dbReference>
<reference evidence="2" key="2">
    <citation type="submission" date="2021-09" db="EMBL/GenBank/DDBJ databases">
        <authorList>
            <person name="Jia N."/>
            <person name="Wang J."/>
            <person name="Shi W."/>
            <person name="Du L."/>
            <person name="Sun Y."/>
            <person name="Zhan W."/>
            <person name="Jiang J."/>
            <person name="Wang Q."/>
            <person name="Zhang B."/>
            <person name="Ji P."/>
            <person name="Sakyi L.B."/>
            <person name="Cui X."/>
            <person name="Yuan T."/>
            <person name="Jiang B."/>
            <person name="Yang W."/>
            <person name="Lam T.T.-Y."/>
            <person name="Chang Q."/>
            <person name="Ding S."/>
            <person name="Wang X."/>
            <person name="Zhu J."/>
            <person name="Ruan X."/>
            <person name="Zhao L."/>
            <person name="Wei J."/>
            <person name="Que T."/>
            <person name="Du C."/>
            <person name="Cheng J."/>
            <person name="Dai P."/>
            <person name="Han X."/>
            <person name="Huang E."/>
            <person name="Gao Y."/>
            <person name="Liu J."/>
            <person name="Shao H."/>
            <person name="Ye R."/>
            <person name="Li L."/>
            <person name="Wei W."/>
            <person name="Wang X."/>
            <person name="Wang C."/>
            <person name="Huo Q."/>
            <person name="Li W."/>
            <person name="Guo W."/>
            <person name="Chen H."/>
            <person name="Chen S."/>
            <person name="Zhou L."/>
            <person name="Zhou L."/>
            <person name="Ni X."/>
            <person name="Tian J."/>
            <person name="Zhou Y."/>
            <person name="Sheng Y."/>
            <person name="Liu T."/>
            <person name="Pan Y."/>
            <person name="Xia L."/>
            <person name="Li J."/>
            <person name="Zhao F."/>
            <person name="Cao W."/>
        </authorList>
    </citation>
    <scope>NUCLEOTIDE SEQUENCE</scope>
    <source>
        <strain evidence="2">Rmic-2018</strain>
        <tissue evidence="2">Larvae</tissue>
    </source>
</reference>
<evidence type="ECO:0000313" key="3">
    <source>
        <dbReference type="Proteomes" id="UP000821866"/>
    </source>
</evidence>
<sequence length="674" mass="74673">MPPRRSRTNRRDVADFDGIDYGLRSSNRNVISERCFPSCALSKPSPQANFASALSSSPNRGKSRIVGGGDRTAALLVVLLGLAAIAVGMALLLFSRRATANADAGVCTTSGCVDHAEILGLHRNVATVGPCEDFGEFVCSHWREKNVKVVPSVMIFRMGKWLLSLARTRWYEETGHAVAKRVTRLADACMRLESEPHIDDVGVAQLFHFITEELFPWILPEANAGNALLDDYAFALATIVNMSVVWNMPLWFTVDLVRLGTGGDVLPANWSVSGKQLAASFHSFLESRSAQMQRDVFGNLSSRFLATHAEPRFVRMRHMPTLVPKLRARNWIDALQSAFRVDPPLGEDDVVFATDAALLRTLNDLFRAYTAREVTYYTAWWFAQLMAAVSSGTIHTFVVGNKVGEEFYPVICGSQIAMAYNALLSGVDHGTAFQRAPVMRLLSDVHNTAVAKVRSWTDALDVRAIDAVASRLGRASTVLWPEEKRNGGADWWGEALYGPDYDNATRGFFSHWRESPYLATYDLVSNTISVGVQTVAQPFYAADGTSAINYGGLGFLYAAQRTTPTSRFRNAEQDLPLRGLEDYSAEQVFFLTACHVTCWENSSKHRVSPECSDAVRKLCTVRRGLQVSRRFTHEPAREVPPLLNRTRCSARAHVDSSDGQYTQKADVIEDHFVI</sequence>
<dbReference type="PROSITE" id="PS51885">
    <property type="entry name" value="NEPRILYSIN"/>
    <property type="match status" value="1"/>
</dbReference>
<dbReference type="GO" id="GO:0005886">
    <property type="term" value="C:plasma membrane"/>
    <property type="evidence" value="ECO:0007669"/>
    <property type="project" value="TreeGrafter"/>
</dbReference>
<reference evidence="2" key="1">
    <citation type="journal article" date="2020" name="Cell">
        <title>Large-Scale Comparative Analyses of Tick Genomes Elucidate Their Genetic Diversity and Vector Capacities.</title>
        <authorList>
            <consortium name="Tick Genome and Microbiome Consortium (TIGMIC)"/>
            <person name="Jia N."/>
            <person name="Wang J."/>
            <person name="Shi W."/>
            <person name="Du L."/>
            <person name="Sun Y."/>
            <person name="Zhan W."/>
            <person name="Jiang J.F."/>
            <person name="Wang Q."/>
            <person name="Zhang B."/>
            <person name="Ji P."/>
            <person name="Bell-Sakyi L."/>
            <person name="Cui X.M."/>
            <person name="Yuan T.T."/>
            <person name="Jiang B.G."/>
            <person name="Yang W.F."/>
            <person name="Lam T.T."/>
            <person name="Chang Q.C."/>
            <person name="Ding S.J."/>
            <person name="Wang X.J."/>
            <person name="Zhu J.G."/>
            <person name="Ruan X.D."/>
            <person name="Zhao L."/>
            <person name="Wei J.T."/>
            <person name="Ye R.Z."/>
            <person name="Que T.C."/>
            <person name="Du C.H."/>
            <person name="Zhou Y.H."/>
            <person name="Cheng J.X."/>
            <person name="Dai P.F."/>
            <person name="Guo W.B."/>
            <person name="Han X.H."/>
            <person name="Huang E.J."/>
            <person name="Li L.F."/>
            <person name="Wei W."/>
            <person name="Gao Y.C."/>
            <person name="Liu J.Z."/>
            <person name="Shao H.Z."/>
            <person name="Wang X."/>
            <person name="Wang C.C."/>
            <person name="Yang T.C."/>
            <person name="Huo Q.B."/>
            <person name="Li W."/>
            <person name="Chen H.Y."/>
            <person name="Chen S.E."/>
            <person name="Zhou L.G."/>
            <person name="Ni X.B."/>
            <person name="Tian J.H."/>
            <person name="Sheng Y."/>
            <person name="Liu T."/>
            <person name="Pan Y.S."/>
            <person name="Xia L.Y."/>
            <person name="Li J."/>
            <person name="Zhao F."/>
            <person name="Cao W.C."/>
        </authorList>
    </citation>
    <scope>NUCLEOTIDE SEQUENCE</scope>
    <source>
        <strain evidence="2">Rmic-2018</strain>
    </source>
</reference>
<comment type="caution">
    <text evidence="2">The sequence shown here is derived from an EMBL/GenBank/DDBJ whole genome shotgun (WGS) entry which is preliminary data.</text>
</comment>
<keyword evidence="1" id="KW-1133">Transmembrane helix</keyword>
<keyword evidence="3" id="KW-1185">Reference proteome</keyword>
<accession>A0A9J6EMI0</accession>
<keyword evidence="1" id="KW-0812">Transmembrane</keyword>
<dbReference type="EMBL" id="JABSTU010000003">
    <property type="protein sequence ID" value="KAH8035731.1"/>
    <property type="molecule type" value="Genomic_DNA"/>
</dbReference>
<feature type="transmembrane region" description="Helical" evidence="1">
    <location>
        <begin position="72"/>
        <end position="94"/>
    </location>
</feature>
<organism evidence="2 3">
    <name type="scientific">Rhipicephalus microplus</name>
    <name type="common">Cattle tick</name>
    <name type="synonym">Boophilus microplus</name>
    <dbReference type="NCBI Taxonomy" id="6941"/>
    <lineage>
        <taxon>Eukaryota</taxon>
        <taxon>Metazoa</taxon>
        <taxon>Ecdysozoa</taxon>
        <taxon>Arthropoda</taxon>
        <taxon>Chelicerata</taxon>
        <taxon>Arachnida</taxon>
        <taxon>Acari</taxon>
        <taxon>Parasitiformes</taxon>
        <taxon>Ixodida</taxon>
        <taxon>Ixodoidea</taxon>
        <taxon>Ixodidae</taxon>
        <taxon>Rhipicephalinae</taxon>
        <taxon>Rhipicephalus</taxon>
        <taxon>Boophilus</taxon>
    </lineage>
</organism>
<name>A0A9J6EMI0_RHIMP</name>
<proteinExistence type="predicted"/>
<dbReference type="PANTHER" id="PTHR11733:SF167">
    <property type="entry name" value="FI17812P1-RELATED"/>
    <property type="match status" value="1"/>
</dbReference>
<protein>
    <submittedName>
        <fullName evidence="2">Uncharacterized protein</fullName>
    </submittedName>
</protein>
<evidence type="ECO:0000256" key="1">
    <source>
        <dbReference type="SAM" id="Phobius"/>
    </source>
</evidence>
<keyword evidence="1" id="KW-0472">Membrane</keyword>
<dbReference type="GO" id="GO:0004222">
    <property type="term" value="F:metalloendopeptidase activity"/>
    <property type="evidence" value="ECO:0007669"/>
    <property type="project" value="InterPro"/>
</dbReference>
<evidence type="ECO:0000313" key="2">
    <source>
        <dbReference type="EMBL" id="KAH8035731.1"/>
    </source>
</evidence>
<dbReference type="InterPro" id="IPR000718">
    <property type="entry name" value="Peptidase_M13"/>
</dbReference>
<gene>
    <name evidence="2" type="ORF">HPB51_008098</name>
</gene>
<dbReference type="AlphaFoldDB" id="A0A9J6EMI0"/>
<dbReference type="Proteomes" id="UP000821866">
    <property type="component" value="Chromosome 11"/>
</dbReference>
<dbReference type="PANTHER" id="PTHR11733">
    <property type="entry name" value="ZINC METALLOPROTEASE FAMILY M13 NEPRILYSIN-RELATED"/>
    <property type="match status" value="1"/>
</dbReference>
<dbReference type="SUPFAM" id="SSF55486">
    <property type="entry name" value="Metalloproteases ('zincins'), catalytic domain"/>
    <property type="match status" value="2"/>
</dbReference>
<dbReference type="VEuPathDB" id="VectorBase:LOC119185168"/>